<feature type="transmembrane region" description="Helical" evidence="8">
    <location>
        <begin position="216"/>
        <end position="233"/>
    </location>
</feature>
<feature type="domain" description="Major facilitator superfamily (MFS) profile" evidence="9">
    <location>
        <begin position="1"/>
        <end position="399"/>
    </location>
</feature>
<sequence length="416" mass="47160">MKMFKNRNYWFSSGYLFFFFISWSVWWAFYAIWLNRTLHLSGLQTGTIYSINSTIALIYMFIYGIIEDKLGTKKTLIWFQSILLMGTGPFLIYVYEPFLRSNFMIGVILGAVYLAAAFLAGVGVIEAYSEKLSRKFHFEFGTSRMWGSLGYAIGAFIAGISISISPHLNFWLASAAGLVFFLVNFFYKIEISEEEKKKTSDLNWESVVHTFKLKKFWLLIVFLFGTSCIYTIYDQQLFPIFYVKHFSNPDVGNQFYGYLNSFQVFLESAMMFAAPFIVNKLGAKRSLTLAGIIMGSRIIGSALVPGAIGISLIKLLHGFETPILLVAIFKYIALNFDSRLSATIYLIGFQVSGQVGVIAFSSLIGTLYDRTNFDFTFFVIGCVVFAFTIYSIFFLSKNKKNDEKVQLGTGKNVPAQ</sequence>
<dbReference type="GO" id="GO:0005886">
    <property type="term" value="C:plasma membrane"/>
    <property type="evidence" value="ECO:0007669"/>
    <property type="project" value="UniProtKB-SubCell"/>
</dbReference>
<protein>
    <submittedName>
        <fullName evidence="10">MFS transporter</fullName>
    </submittedName>
</protein>
<dbReference type="GO" id="GO:0015528">
    <property type="term" value="F:lactose:proton symporter activity"/>
    <property type="evidence" value="ECO:0007669"/>
    <property type="project" value="TreeGrafter"/>
</dbReference>
<evidence type="ECO:0000256" key="5">
    <source>
        <dbReference type="ARBA" id="ARBA00022692"/>
    </source>
</evidence>
<dbReference type="RefSeq" id="WP_188803760.1">
    <property type="nucleotide sequence ID" value="NZ_BMOK01000011.1"/>
</dbReference>
<organism evidence="10 11">
    <name type="scientific">Sporolactobacillus putidus</name>
    <dbReference type="NCBI Taxonomy" id="492735"/>
    <lineage>
        <taxon>Bacteria</taxon>
        <taxon>Bacillati</taxon>
        <taxon>Bacillota</taxon>
        <taxon>Bacilli</taxon>
        <taxon>Bacillales</taxon>
        <taxon>Sporolactobacillaceae</taxon>
        <taxon>Sporolactobacillus</taxon>
    </lineage>
</organism>
<dbReference type="InterPro" id="IPR020846">
    <property type="entry name" value="MFS_dom"/>
</dbReference>
<dbReference type="AlphaFoldDB" id="A0A917S5H9"/>
<reference evidence="10" key="2">
    <citation type="submission" date="2020-09" db="EMBL/GenBank/DDBJ databases">
        <authorList>
            <person name="Sun Q."/>
            <person name="Ohkuma M."/>
        </authorList>
    </citation>
    <scope>NUCLEOTIDE SEQUENCE</scope>
    <source>
        <strain evidence="10">JCM 15325</strain>
    </source>
</reference>
<reference evidence="10" key="1">
    <citation type="journal article" date="2014" name="Int. J. Syst. Evol. Microbiol.">
        <title>Complete genome sequence of Corynebacterium casei LMG S-19264T (=DSM 44701T), isolated from a smear-ripened cheese.</title>
        <authorList>
            <consortium name="US DOE Joint Genome Institute (JGI-PGF)"/>
            <person name="Walter F."/>
            <person name="Albersmeier A."/>
            <person name="Kalinowski J."/>
            <person name="Ruckert C."/>
        </authorList>
    </citation>
    <scope>NUCLEOTIDE SEQUENCE</scope>
    <source>
        <strain evidence="10">JCM 15325</strain>
    </source>
</reference>
<dbReference type="Pfam" id="PF01306">
    <property type="entry name" value="LacY_symp"/>
    <property type="match status" value="1"/>
</dbReference>
<keyword evidence="5 8" id="KW-0812">Transmembrane</keyword>
<feature type="transmembrane region" description="Helical" evidence="8">
    <location>
        <begin position="255"/>
        <end position="277"/>
    </location>
</feature>
<keyword evidence="4" id="KW-0997">Cell inner membrane</keyword>
<dbReference type="Gene3D" id="1.20.1250.20">
    <property type="entry name" value="MFS general substrate transporter like domains"/>
    <property type="match status" value="2"/>
</dbReference>
<evidence type="ECO:0000256" key="2">
    <source>
        <dbReference type="ARBA" id="ARBA00022448"/>
    </source>
</evidence>
<name>A0A917S5H9_9BACL</name>
<proteinExistence type="predicted"/>
<evidence type="ECO:0000256" key="7">
    <source>
        <dbReference type="ARBA" id="ARBA00023136"/>
    </source>
</evidence>
<dbReference type="PRINTS" id="PR00174">
    <property type="entry name" value="LACYSMPORT"/>
</dbReference>
<dbReference type="SUPFAM" id="SSF103473">
    <property type="entry name" value="MFS general substrate transporter"/>
    <property type="match status" value="1"/>
</dbReference>
<evidence type="ECO:0000259" key="9">
    <source>
        <dbReference type="PROSITE" id="PS50850"/>
    </source>
</evidence>
<feature type="transmembrane region" description="Helical" evidence="8">
    <location>
        <begin position="12"/>
        <end position="34"/>
    </location>
</feature>
<comment type="caution">
    <text evidence="10">The sequence shown here is derived from an EMBL/GenBank/DDBJ whole genome shotgun (WGS) entry which is preliminary data.</text>
</comment>
<evidence type="ECO:0000313" key="11">
    <source>
        <dbReference type="Proteomes" id="UP000654670"/>
    </source>
</evidence>
<keyword evidence="7 8" id="KW-0472">Membrane</keyword>
<comment type="subcellular location">
    <subcellularLocation>
        <location evidence="1">Cell inner membrane</location>
        <topology evidence="1">Multi-pass membrane protein</topology>
    </subcellularLocation>
</comment>
<dbReference type="PANTHER" id="PTHR23522">
    <property type="entry name" value="BLL5896 PROTEIN"/>
    <property type="match status" value="1"/>
</dbReference>
<dbReference type="InterPro" id="IPR036259">
    <property type="entry name" value="MFS_trans_sf"/>
</dbReference>
<feature type="transmembrane region" description="Helical" evidence="8">
    <location>
        <begin position="46"/>
        <end position="65"/>
    </location>
</feature>
<dbReference type="EMBL" id="BMOK01000011">
    <property type="protein sequence ID" value="GGL59611.1"/>
    <property type="molecule type" value="Genomic_DNA"/>
</dbReference>
<feature type="transmembrane region" description="Helical" evidence="8">
    <location>
        <begin position="289"/>
        <end position="313"/>
    </location>
</feature>
<dbReference type="NCBIfam" id="NF007077">
    <property type="entry name" value="PRK09528.1"/>
    <property type="match status" value="1"/>
</dbReference>
<feature type="transmembrane region" description="Helical" evidence="8">
    <location>
        <begin position="343"/>
        <end position="363"/>
    </location>
</feature>
<feature type="transmembrane region" description="Helical" evidence="8">
    <location>
        <begin position="101"/>
        <end position="125"/>
    </location>
</feature>
<evidence type="ECO:0000256" key="1">
    <source>
        <dbReference type="ARBA" id="ARBA00004429"/>
    </source>
</evidence>
<dbReference type="PROSITE" id="PS50850">
    <property type="entry name" value="MFS"/>
    <property type="match status" value="1"/>
</dbReference>
<dbReference type="PANTHER" id="PTHR23522:SF10">
    <property type="entry name" value="3-PHENYLPROPIONIC ACID TRANSPORTER-RELATED"/>
    <property type="match status" value="1"/>
</dbReference>
<evidence type="ECO:0000256" key="3">
    <source>
        <dbReference type="ARBA" id="ARBA00022475"/>
    </source>
</evidence>
<feature type="transmembrane region" description="Helical" evidence="8">
    <location>
        <begin position="170"/>
        <end position="187"/>
    </location>
</feature>
<gene>
    <name evidence="10" type="primary">lacY</name>
    <name evidence="10" type="ORF">GCM10007968_24470</name>
</gene>
<keyword evidence="6 8" id="KW-1133">Transmembrane helix</keyword>
<keyword evidence="3" id="KW-1003">Cell membrane</keyword>
<evidence type="ECO:0000256" key="6">
    <source>
        <dbReference type="ARBA" id="ARBA00022989"/>
    </source>
</evidence>
<feature type="transmembrane region" description="Helical" evidence="8">
    <location>
        <begin position="146"/>
        <end position="164"/>
    </location>
</feature>
<evidence type="ECO:0000313" key="10">
    <source>
        <dbReference type="EMBL" id="GGL59611.1"/>
    </source>
</evidence>
<keyword evidence="2" id="KW-0813">Transport</keyword>
<dbReference type="Proteomes" id="UP000654670">
    <property type="component" value="Unassembled WGS sequence"/>
</dbReference>
<evidence type="ECO:0000256" key="4">
    <source>
        <dbReference type="ARBA" id="ARBA00022519"/>
    </source>
</evidence>
<feature type="transmembrane region" description="Helical" evidence="8">
    <location>
        <begin position="319"/>
        <end position="336"/>
    </location>
</feature>
<feature type="transmembrane region" description="Helical" evidence="8">
    <location>
        <begin position="77"/>
        <end position="95"/>
    </location>
</feature>
<evidence type="ECO:0000256" key="8">
    <source>
        <dbReference type="SAM" id="Phobius"/>
    </source>
</evidence>
<feature type="transmembrane region" description="Helical" evidence="8">
    <location>
        <begin position="375"/>
        <end position="395"/>
    </location>
</feature>
<dbReference type="InterPro" id="IPR000576">
    <property type="entry name" value="LacY/RafB_perm_fam"/>
</dbReference>
<accession>A0A917S5H9</accession>
<keyword evidence="11" id="KW-1185">Reference proteome</keyword>
<dbReference type="NCBIfam" id="TIGR00882">
    <property type="entry name" value="2A0105"/>
    <property type="match status" value="1"/>
</dbReference>
<dbReference type="GO" id="GO:0030395">
    <property type="term" value="F:lactose binding"/>
    <property type="evidence" value="ECO:0007669"/>
    <property type="project" value="TreeGrafter"/>
</dbReference>